<dbReference type="InterPro" id="IPR057326">
    <property type="entry name" value="KR_dom"/>
</dbReference>
<evidence type="ECO:0000313" key="5">
    <source>
        <dbReference type="Proteomes" id="UP001330812"/>
    </source>
</evidence>
<dbReference type="PANTHER" id="PTHR48107">
    <property type="entry name" value="NADPH-DEPENDENT ALDEHYDE REDUCTASE-LIKE PROTEIN, CHLOROPLASTIC-RELATED"/>
    <property type="match status" value="1"/>
</dbReference>
<evidence type="ECO:0000256" key="2">
    <source>
        <dbReference type="ARBA" id="ARBA00023002"/>
    </source>
</evidence>
<proteinExistence type="inferred from homology"/>
<dbReference type="EMBL" id="CP142149">
    <property type="protein sequence ID" value="WSE30436.1"/>
    <property type="molecule type" value="Genomic_DNA"/>
</dbReference>
<organism evidence="4 5">
    <name type="scientific">Amycolatopsis rhabdoformis</name>
    <dbReference type="NCBI Taxonomy" id="1448059"/>
    <lineage>
        <taxon>Bacteria</taxon>
        <taxon>Bacillati</taxon>
        <taxon>Actinomycetota</taxon>
        <taxon>Actinomycetes</taxon>
        <taxon>Pseudonocardiales</taxon>
        <taxon>Pseudonocardiaceae</taxon>
        <taxon>Amycolatopsis</taxon>
    </lineage>
</organism>
<sequence length="246" mass="25854">MTETTTPRVAIVTGGSGGIGRAVATRLAADGLHVLVHYSGGKDRADEVVEEITAAGGVASTAQADVADEIEVAAMFDAVEQRYGGLDVVVHTAGIMPLSPFLELKLDDLDRIHRTNIRGTFVVGQEGLRRMRAGGALINTSTSVTKLQQVGYSAYVASKGAVEAITLMLAREMRGRDITVNTVAPGPTDTPLFTDGKSQELIDRIAAQSPMERIGRPGDIAEVVAFLAGPGRWLNGQIIYANGGVI</sequence>
<gene>
    <name evidence="4" type="ORF">VSH64_47920</name>
</gene>
<accession>A0ABZ1I7N1</accession>
<dbReference type="SMART" id="SM00822">
    <property type="entry name" value="PKS_KR"/>
    <property type="match status" value="1"/>
</dbReference>
<dbReference type="InterPro" id="IPR036291">
    <property type="entry name" value="NAD(P)-bd_dom_sf"/>
</dbReference>
<keyword evidence="5" id="KW-1185">Reference proteome</keyword>
<evidence type="ECO:0000313" key="4">
    <source>
        <dbReference type="EMBL" id="WSE30436.1"/>
    </source>
</evidence>
<protein>
    <submittedName>
        <fullName evidence="4">SDR family oxidoreductase</fullName>
    </submittedName>
</protein>
<dbReference type="Gene3D" id="3.40.50.720">
    <property type="entry name" value="NAD(P)-binding Rossmann-like Domain"/>
    <property type="match status" value="1"/>
</dbReference>
<feature type="domain" description="Ketoreductase" evidence="3">
    <location>
        <begin position="8"/>
        <end position="190"/>
    </location>
</feature>
<dbReference type="RefSeq" id="WP_326569381.1">
    <property type="nucleotide sequence ID" value="NZ_CP142149.1"/>
</dbReference>
<dbReference type="PANTHER" id="PTHR48107:SF7">
    <property type="entry name" value="RE15974P"/>
    <property type="match status" value="1"/>
</dbReference>
<keyword evidence="2" id="KW-0560">Oxidoreductase</keyword>
<reference evidence="4 5" key="1">
    <citation type="journal article" date="2015" name="Int. J. Syst. Evol. Microbiol.">
        <title>Amycolatopsis rhabdoformis sp. nov., an actinomycete isolated from a tropical forest soil.</title>
        <authorList>
            <person name="Souza W.R."/>
            <person name="Silva R.E."/>
            <person name="Goodfellow M."/>
            <person name="Busarakam K."/>
            <person name="Figueiro F.S."/>
            <person name="Ferreira D."/>
            <person name="Rodrigues-Filho E."/>
            <person name="Moraes L.A.B."/>
            <person name="Zucchi T.D."/>
        </authorList>
    </citation>
    <scope>NUCLEOTIDE SEQUENCE [LARGE SCALE GENOMIC DNA]</scope>
    <source>
        <strain evidence="4 5">NCIMB 14900</strain>
    </source>
</reference>
<dbReference type="PRINTS" id="PR00081">
    <property type="entry name" value="GDHRDH"/>
</dbReference>
<dbReference type="Proteomes" id="UP001330812">
    <property type="component" value="Chromosome"/>
</dbReference>
<name>A0ABZ1I7N1_9PSEU</name>
<evidence type="ECO:0000256" key="1">
    <source>
        <dbReference type="ARBA" id="ARBA00006484"/>
    </source>
</evidence>
<dbReference type="InterPro" id="IPR002347">
    <property type="entry name" value="SDR_fam"/>
</dbReference>
<dbReference type="SUPFAM" id="SSF51735">
    <property type="entry name" value="NAD(P)-binding Rossmann-fold domains"/>
    <property type="match status" value="1"/>
</dbReference>
<dbReference type="Pfam" id="PF13561">
    <property type="entry name" value="adh_short_C2"/>
    <property type="match status" value="1"/>
</dbReference>
<comment type="similarity">
    <text evidence="1">Belongs to the short-chain dehydrogenases/reductases (SDR) family.</text>
</comment>
<dbReference type="PRINTS" id="PR00080">
    <property type="entry name" value="SDRFAMILY"/>
</dbReference>
<evidence type="ECO:0000259" key="3">
    <source>
        <dbReference type="SMART" id="SM00822"/>
    </source>
</evidence>